<dbReference type="RefSeq" id="WP_344452177.1">
    <property type="nucleotide sequence ID" value="NZ_BAAATZ010000016.1"/>
</dbReference>
<evidence type="ECO:0000256" key="5">
    <source>
        <dbReference type="ARBA" id="ARBA00022989"/>
    </source>
</evidence>
<dbReference type="SUPFAM" id="SSF103473">
    <property type="entry name" value="MFS general substrate transporter"/>
    <property type="match status" value="1"/>
</dbReference>
<feature type="transmembrane region" description="Helical" evidence="7">
    <location>
        <begin position="234"/>
        <end position="257"/>
    </location>
</feature>
<feature type="transmembrane region" description="Helical" evidence="7">
    <location>
        <begin position="118"/>
        <end position="139"/>
    </location>
</feature>
<evidence type="ECO:0000313" key="9">
    <source>
        <dbReference type="EMBL" id="GAA2729775.1"/>
    </source>
</evidence>
<feature type="transmembrane region" description="Helical" evidence="7">
    <location>
        <begin position="209"/>
        <end position="228"/>
    </location>
</feature>
<evidence type="ECO:0000256" key="7">
    <source>
        <dbReference type="SAM" id="Phobius"/>
    </source>
</evidence>
<keyword evidence="3" id="KW-1003">Cell membrane</keyword>
<feature type="transmembrane region" description="Helical" evidence="7">
    <location>
        <begin position="151"/>
        <end position="171"/>
    </location>
</feature>
<keyword evidence="6 7" id="KW-0472">Membrane</keyword>
<dbReference type="PANTHER" id="PTHR42718:SF46">
    <property type="entry name" value="BLR6921 PROTEIN"/>
    <property type="match status" value="1"/>
</dbReference>
<dbReference type="Proteomes" id="UP001501842">
    <property type="component" value="Unassembled WGS sequence"/>
</dbReference>
<evidence type="ECO:0000256" key="3">
    <source>
        <dbReference type="ARBA" id="ARBA00022475"/>
    </source>
</evidence>
<dbReference type="Gene3D" id="1.20.1720.10">
    <property type="entry name" value="Multidrug resistance protein D"/>
    <property type="match status" value="1"/>
</dbReference>
<gene>
    <name evidence="9" type="ORF">GCM10010439_41120</name>
</gene>
<feature type="transmembrane region" description="Helical" evidence="7">
    <location>
        <begin position="277"/>
        <end position="302"/>
    </location>
</feature>
<comment type="subcellular location">
    <subcellularLocation>
        <location evidence="1">Cell membrane</location>
        <topology evidence="1">Multi-pass membrane protein</topology>
    </subcellularLocation>
</comment>
<protein>
    <submittedName>
        <fullName evidence="9">DHA2 family efflux MFS transporter permease subunit</fullName>
    </submittedName>
</protein>
<evidence type="ECO:0000256" key="4">
    <source>
        <dbReference type="ARBA" id="ARBA00022692"/>
    </source>
</evidence>
<feature type="domain" description="Major facilitator superfamily (MFS) profile" evidence="8">
    <location>
        <begin position="23"/>
        <end position="462"/>
    </location>
</feature>
<feature type="transmembrane region" description="Helical" evidence="7">
    <location>
        <begin position="343"/>
        <end position="361"/>
    </location>
</feature>
<dbReference type="CDD" id="cd17321">
    <property type="entry name" value="MFS_MMR_MDR_like"/>
    <property type="match status" value="1"/>
</dbReference>
<dbReference type="Gene3D" id="1.20.1250.20">
    <property type="entry name" value="MFS general substrate transporter like domains"/>
    <property type="match status" value="1"/>
</dbReference>
<feature type="transmembrane region" description="Helical" evidence="7">
    <location>
        <begin position="89"/>
        <end position="106"/>
    </location>
</feature>
<reference evidence="10" key="1">
    <citation type="journal article" date="2019" name="Int. J. Syst. Evol. Microbiol.">
        <title>The Global Catalogue of Microorganisms (GCM) 10K type strain sequencing project: providing services to taxonomists for standard genome sequencing and annotation.</title>
        <authorList>
            <consortium name="The Broad Institute Genomics Platform"/>
            <consortium name="The Broad Institute Genome Sequencing Center for Infectious Disease"/>
            <person name="Wu L."/>
            <person name="Ma J."/>
        </authorList>
    </citation>
    <scope>NUCLEOTIDE SEQUENCE [LARGE SCALE GENOMIC DNA]</scope>
    <source>
        <strain evidence="10">JCM 8201</strain>
    </source>
</reference>
<feature type="transmembrane region" description="Helical" evidence="7">
    <location>
        <begin position="367"/>
        <end position="390"/>
    </location>
</feature>
<proteinExistence type="predicted"/>
<evidence type="ECO:0000256" key="6">
    <source>
        <dbReference type="ARBA" id="ARBA00023136"/>
    </source>
</evidence>
<keyword evidence="5 7" id="KW-1133">Transmembrane helix</keyword>
<sequence>MAQQEIDRTPEEDGTAHPWRWRILGLLGVAQLMLILDVTVVALALPNIETDLGLSRQAVTWTVSAYTLTFGGLMLLGGRLTDLIGARRVVLAGLFVFTAASLTTGFADSAGPLLGGRIAQGIGAALLSPAALSLVVSLFEGDERNKALGVWSALGGGGAALGVLLGGLLTAGPGWPWVFYVNVPIGLVILAVLARTLPRHTVAGPRPRLDVLGAVLVTASSGVLIYAINRAGDHGWLTAATGWLLLAAALGYLGFVVRQKTAASPLMDLALLVRRPVATGTFLIMMATALMIAVFFLGTFYFQNAREYGPLRTGLLFLPVAVATMLGADLTGRAIARAGARPLAVAGLLVTAAGLAVPALSLNTATVVAGTVVAAAGTGALFVVASATALGQVAPHEAGIASGIVSTFHEFGASIGAAAISSAAAASLIGDTLSGFTSGFTLAASAAAVAALVAAVLTPGRPGTG</sequence>
<evidence type="ECO:0000256" key="1">
    <source>
        <dbReference type="ARBA" id="ARBA00004651"/>
    </source>
</evidence>
<feature type="transmembrane region" description="Helical" evidence="7">
    <location>
        <begin position="58"/>
        <end position="77"/>
    </location>
</feature>
<evidence type="ECO:0000256" key="2">
    <source>
        <dbReference type="ARBA" id="ARBA00022448"/>
    </source>
</evidence>
<keyword evidence="10" id="KW-1185">Reference proteome</keyword>
<keyword evidence="4 7" id="KW-0812">Transmembrane</keyword>
<keyword evidence="2" id="KW-0813">Transport</keyword>
<feature type="transmembrane region" description="Helical" evidence="7">
    <location>
        <begin position="21"/>
        <end position="46"/>
    </location>
</feature>
<dbReference type="PANTHER" id="PTHR42718">
    <property type="entry name" value="MAJOR FACILITATOR SUPERFAMILY MULTIDRUG TRANSPORTER MFSC"/>
    <property type="match status" value="1"/>
</dbReference>
<dbReference type="InterPro" id="IPR020846">
    <property type="entry name" value="MFS_dom"/>
</dbReference>
<evidence type="ECO:0000259" key="8">
    <source>
        <dbReference type="PROSITE" id="PS50850"/>
    </source>
</evidence>
<dbReference type="InterPro" id="IPR011701">
    <property type="entry name" value="MFS"/>
</dbReference>
<dbReference type="InterPro" id="IPR036259">
    <property type="entry name" value="MFS_trans_sf"/>
</dbReference>
<dbReference type="PROSITE" id="PS50850">
    <property type="entry name" value="MFS"/>
    <property type="match status" value="1"/>
</dbReference>
<feature type="transmembrane region" description="Helical" evidence="7">
    <location>
        <begin position="436"/>
        <end position="457"/>
    </location>
</feature>
<organism evidence="9 10">
    <name type="scientific">Actinocorallia aurantiaca</name>
    <dbReference type="NCBI Taxonomy" id="46204"/>
    <lineage>
        <taxon>Bacteria</taxon>
        <taxon>Bacillati</taxon>
        <taxon>Actinomycetota</taxon>
        <taxon>Actinomycetes</taxon>
        <taxon>Streptosporangiales</taxon>
        <taxon>Thermomonosporaceae</taxon>
        <taxon>Actinocorallia</taxon>
    </lineage>
</organism>
<feature type="transmembrane region" description="Helical" evidence="7">
    <location>
        <begin position="314"/>
        <end position="331"/>
    </location>
</feature>
<evidence type="ECO:0000313" key="10">
    <source>
        <dbReference type="Proteomes" id="UP001501842"/>
    </source>
</evidence>
<feature type="transmembrane region" description="Helical" evidence="7">
    <location>
        <begin position="177"/>
        <end position="197"/>
    </location>
</feature>
<dbReference type="EMBL" id="BAAATZ010000016">
    <property type="protein sequence ID" value="GAA2729775.1"/>
    <property type="molecule type" value="Genomic_DNA"/>
</dbReference>
<name>A0ABP6GRD1_9ACTN</name>
<comment type="caution">
    <text evidence="9">The sequence shown here is derived from an EMBL/GenBank/DDBJ whole genome shotgun (WGS) entry which is preliminary data.</text>
</comment>
<accession>A0ABP6GRD1</accession>
<dbReference type="Pfam" id="PF07690">
    <property type="entry name" value="MFS_1"/>
    <property type="match status" value="1"/>
</dbReference>